<protein>
    <submittedName>
        <fullName evidence="1">Uncharacterized protein</fullName>
    </submittedName>
</protein>
<accession>A0A0P1ALE6</accession>
<name>A0A0P1ALE6_PLAHL</name>
<dbReference type="GeneID" id="59052583"/>
<keyword evidence="2" id="KW-1185">Reference proteome</keyword>
<dbReference type="RefSeq" id="XP_036263178.1">
    <property type="nucleotide sequence ID" value="XM_036407481.1"/>
</dbReference>
<dbReference type="Proteomes" id="UP000054928">
    <property type="component" value="Unassembled WGS sequence"/>
</dbReference>
<reference evidence="2" key="1">
    <citation type="submission" date="2014-09" db="EMBL/GenBank/DDBJ databases">
        <authorList>
            <person name="Sharma Rahul"/>
            <person name="Thines Marco"/>
        </authorList>
    </citation>
    <scope>NUCLEOTIDE SEQUENCE [LARGE SCALE GENOMIC DNA]</scope>
</reference>
<evidence type="ECO:0000313" key="2">
    <source>
        <dbReference type="Proteomes" id="UP000054928"/>
    </source>
</evidence>
<organism evidence="1 2">
    <name type="scientific">Plasmopara halstedii</name>
    <name type="common">Downy mildew of sunflower</name>
    <dbReference type="NCBI Taxonomy" id="4781"/>
    <lineage>
        <taxon>Eukaryota</taxon>
        <taxon>Sar</taxon>
        <taxon>Stramenopiles</taxon>
        <taxon>Oomycota</taxon>
        <taxon>Peronosporomycetes</taxon>
        <taxon>Peronosporales</taxon>
        <taxon>Peronosporaceae</taxon>
        <taxon>Plasmopara</taxon>
    </lineage>
</organism>
<evidence type="ECO:0000313" key="1">
    <source>
        <dbReference type="EMBL" id="CEG41428.1"/>
    </source>
</evidence>
<dbReference type="EMBL" id="CCYD01000553">
    <property type="protein sequence ID" value="CEG41428.1"/>
    <property type="molecule type" value="Genomic_DNA"/>
</dbReference>
<proteinExistence type="predicted"/>
<dbReference type="AlphaFoldDB" id="A0A0P1ALE6"/>
<sequence length="63" mass="6969">MTPRPSGHLLQGRLCAFRRGVFPLTYAVFTQRRAARVLVRSSASNASPPCLPCVGYKLKPRLV</sequence>